<name>A0A2T3Z452_TRIA4</name>
<evidence type="ECO:0000256" key="1">
    <source>
        <dbReference type="SAM" id="MobiDB-lite"/>
    </source>
</evidence>
<proteinExistence type="predicted"/>
<reference evidence="2 3" key="1">
    <citation type="submission" date="2016-07" db="EMBL/GenBank/DDBJ databases">
        <title>Multiple horizontal gene transfer events from other fungi enriched the ability of initially mycotrophic Trichoderma (Ascomycota) to feed on dead plant biomass.</title>
        <authorList>
            <consortium name="DOE Joint Genome Institute"/>
            <person name="Aerts A."/>
            <person name="Atanasova L."/>
            <person name="Chenthamara K."/>
            <person name="Zhang J."/>
            <person name="Grujic M."/>
            <person name="Henrissat B."/>
            <person name="Kuo A."/>
            <person name="Salamov A."/>
            <person name="Lipzen A."/>
            <person name="Labutti K."/>
            <person name="Barry K."/>
            <person name="Miao Y."/>
            <person name="Rahimi M.J."/>
            <person name="Shen Q."/>
            <person name="Grigoriev I.V."/>
            <person name="Kubicek C.P."/>
            <person name="Druzhinina I.S."/>
        </authorList>
    </citation>
    <scope>NUCLEOTIDE SEQUENCE [LARGE SCALE GENOMIC DNA]</scope>
    <source>
        <strain evidence="2 3">CBS 433.97</strain>
    </source>
</reference>
<evidence type="ECO:0000313" key="3">
    <source>
        <dbReference type="Proteomes" id="UP000240493"/>
    </source>
</evidence>
<keyword evidence="3" id="KW-1185">Reference proteome</keyword>
<sequence length="195" mass="21813">MDSPSPQCVGRASEPVQMSMRDERSSGNQSRAERFQLYPGLTAPMLEQAGYARDADAGVMATREGCFDENKERREVCSREDANRTQRGRGVNWIYGRKDPGHTGMGKEGGRERDRDTTPGSGEDRGGAWIGAVTRPDARKHESRMRQGTNEAARTETRTRSRSRSRSRGGREEDEREAWRRIRNQSGLSPPQAAA</sequence>
<feature type="region of interest" description="Disordered" evidence="1">
    <location>
        <begin position="1"/>
        <end position="32"/>
    </location>
</feature>
<feature type="region of interest" description="Disordered" evidence="1">
    <location>
        <begin position="70"/>
        <end position="195"/>
    </location>
</feature>
<accession>A0A2T3Z452</accession>
<feature type="compositionally biased region" description="Basic and acidic residues" evidence="1">
    <location>
        <begin position="169"/>
        <end position="180"/>
    </location>
</feature>
<dbReference type="EMBL" id="KZ679264">
    <property type="protein sequence ID" value="PTB39540.1"/>
    <property type="molecule type" value="Genomic_DNA"/>
</dbReference>
<organism evidence="2 3">
    <name type="scientific">Trichoderma asperellum (strain ATCC 204424 / CBS 433.97 / NBRC 101777)</name>
    <dbReference type="NCBI Taxonomy" id="1042311"/>
    <lineage>
        <taxon>Eukaryota</taxon>
        <taxon>Fungi</taxon>
        <taxon>Dikarya</taxon>
        <taxon>Ascomycota</taxon>
        <taxon>Pezizomycotina</taxon>
        <taxon>Sordariomycetes</taxon>
        <taxon>Hypocreomycetidae</taxon>
        <taxon>Hypocreales</taxon>
        <taxon>Hypocreaceae</taxon>
        <taxon>Trichoderma</taxon>
    </lineage>
</organism>
<dbReference type="Proteomes" id="UP000240493">
    <property type="component" value="Unassembled WGS sequence"/>
</dbReference>
<gene>
    <name evidence="2" type="ORF">M441DRAFT_439782</name>
</gene>
<feature type="compositionally biased region" description="Basic and acidic residues" evidence="1">
    <location>
        <begin position="70"/>
        <end position="84"/>
    </location>
</feature>
<dbReference type="AlphaFoldDB" id="A0A2T3Z452"/>
<evidence type="ECO:0000313" key="2">
    <source>
        <dbReference type="EMBL" id="PTB39540.1"/>
    </source>
</evidence>
<protein>
    <submittedName>
        <fullName evidence="2">Uncharacterized protein</fullName>
    </submittedName>
</protein>
<feature type="compositionally biased region" description="Basic and acidic residues" evidence="1">
    <location>
        <begin position="108"/>
        <end position="126"/>
    </location>
</feature>